<accession>A0A6N2K160</accession>
<evidence type="ECO:0000256" key="6">
    <source>
        <dbReference type="PROSITE-ProRule" id="PRU00042"/>
    </source>
</evidence>
<dbReference type="PANTHER" id="PTHR47287">
    <property type="entry name" value="C2H2 AND C2HC ZINC FINGERS SUPERFAMILY PROTEIN"/>
    <property type="match status" value="1"/>
</dbReference>
<dbReference type="PROSITE" id="PS00028">
    <property type="entry name" value="ZINC_FINGER_C2H2_1"/>
    <property type="match status" value="1"/>
</dbReference>
<evidence type="ECO:0000256" key="7">
    <source>
        <dbReference type="SAM" id="MobiDB-lite"/>
    </source>
</evidence>
<dbReference type="InterPro" id="IPR036236">
    <property type="entry name" value="Znf_C2H2_sf"/>
</dbReference>
<dbReference type="InterPro" id="IPR013087">
    <property type="entry name" value="Znf_C2H2_type"/>
</dbReference>
<dbReference type="SUPFAM" id="SSF57667">
    <property type="entry name" value="beta-beta-alpha zinc fingers"/>
    <property type="match status" value="1"/>
</dbReference>
<feature type="region of interest" description="Disordered" evidence="7">
    <location>
        <begin position="199"/>
        <end position="245"/>
    </location>
</feature>
<reference evidence="9" key="1">
    <citation type="submission" date="2019-03" db="EMBL/GenBank/DDBJ databases">
        <authorList>
            <person name="Mank J."/>
            <person name="Almeida P."/>
        </authorList>
    </citation>
    <scope>NUCLEOTIDE SEQUENCE</scope>
    <source>
        <strain evidence="9">78183</strain>
    </source>
</reference>
<dbReference type="GO" id="GO:0009788">
    <property type="term" value="P:negative regulation of abscisic acid-activated signaling pathway"/>
    <property type="evidence" value="ECO:0007669"/>
    <property type="project" value="InterPro"/>
</dbReference>
<evidence type="ECO:0000256" key="4">
    <source>
        <dbReference type="ARBA" id="ARBA00022833"/>
    </source>
</evidence>
<feature type="compositionally biased region" description="Polar residues" evidence="7">
    <location>
        <begin position="1"/>
        <end position="10"/>
    </location>
</feature>
<gene>
    <name evidence="9" type="ORF">SVIM_LOCUS11572</name>
</gene>
<dbReference type="PANTHER" id="PTHR47287:SF15">
    <property type="entry name" value="ZINC FINGER PROTEIN 3-LIKE"/>
    <property type="match status" value="1"/>
</dbReference>
<dbReference type="GO" id="GO:0005634">
    <property type="term" value="C:nucleus"/>
    <property type="evidence" value="ECO:0007669"/>
    <property type="project" value="UniProtKB-SubCell"/>
</dbReference>
<protein>
    <recommendedName>
        <fullName evidence="8">C2H2-type domain-containing protein</fullName>
    </recommendedName>
</protein>
<feature type="domain" description="C2H2-type" evidence="8">
    <location>
        <begin position="57"/>
        <end position="84"/>
    </location>
</feature>
<keyword evidence="2" id="KW-0479">Metal-binding</keyword>
<keyword evidence="3 6" id="KW-0863">Zinc-finger</keyword>
<keyword evidence="4" id="KW-0862">Zinc</keyword>
<feature type="compositionally biased region" description="Basic and acidic residues" evidence="7">
    <location>
        <begin position="12"/>
        <end position="23"/>
    </location>
</feature>
<evidence type="ECO:0000256" key="1">
    <source>
        <dbReference type="ARBA" id="ARBA00004123"/>
    </source>
</evidence>
<dbReference type="AlphaFoldDB" id="A0A6N2K160"/>
<evidence type="ECO:0000256" key="3">
    <source>
        <dbReference type="ARBA" id="ARBA00022771"/>
    </source>
</evidence>
<evidence type="ECO:0000256" key="2">
    <source>
        <dbReference type="ARBA" id="ARBA00022723"/>
    </source>
</evidence>
<dbReference type="GO" id="GO:0008270">
    <property type="term" value="F:zinc ion binding"/>
    <property type="evidence" value="ECO:0007669"/>
    <property type="project" value="UniProtKB-KW"/>
</dbReference>
<keyword evidence="5" id="KW-0539">Nucleus</keyword>
<dbReference type="Gene3D" id="3.30.160.60">
    <property type="entry name" value="Classic Zinc Finger"/>
    <property type="match status" value="1"/>
</dbReference>
<evidence type="ECO:0000313" key="9">
    <source>
        <dbReference type="EMBL" id="VFU21201.1"/>
    </source>
</evidence>
<dbReference type="EMBL" id="CAADRP010000002">
    <property type="protein sequence ID" value="VFU21201.1"/>
    <property type="molecule type" value="Genomic_DNA"/>
</dbReference>
<feature type="compositionally biased region" description="Low complexity" evidence="7">
    <location>
        <begin position="210"/>
        <end position="225"/>
    </location>
</feature>
<dbReference type="InterPro" id="IPR044246">
    <property type="entry name" value="ZFP3-like"/>
</dbReference>
<name>A0A6N2K160_SALVM</name>
<organism evidence="9">
    <name type="scientific">Salix viminalis</name>
    <name type="common">Common osier</name>
    <name type="synonym">Basket willow</name>
    <dbReference type="NCBI Taxonomy" id="40686"/>
    <lineage>
        <taxon>Eukaryota</taxon>
        <taxon>Viridiplantae</taxon>
        <taxon>Streptophyta</taxon>
        <taxon>Embryophyta</taxon>
        <taxon>Tracheophyta</taxon>
        <taxon>Spermatophyta</taxon>
        <taxon>Magnoliopsida</taxon>
        <taxon>eudicotyledons</taxon>
        <taxon>Gunneridae</taxon>
        <taxon>Pentapetalae</taxon>
        <taxon>rosids</taxon>
        <taxon>fabids</taxon>
        <taxon>Malpighiales</taxon>
        <taxon>Salicaceae</taxon>
        <taxon>Saliceae</taxon>
        <taxon>Salix</taxon>
    </lineage>
</organism>
<sequence length="256" mass="28091">MERGSSSSTADVEDRKMKGKVLDQEPAAMDPESDPLLVLRLFTGEVGDDDEEETIEYDCRFCDRKFPSSQALGGHQNFHKKERAVMKRQQAIEANPFGILYPFHATASAMAAFRSHNHDPFNNKNSLNNNMGIKSRSMIQKPSHYRYPNSLLAGSRSYTGPAWWSRQSDLSSQPGYMRGSAWLARARNSYPTLASLLGRRPQHVGGSNQGGSSPSLSNLSGLSSQRIGSVQSSGAGASSWNEQSHGPAELDLTLKL</sequence>
<feature type="region of interest" description="Disordered" evidence="7">
    <location>
        <begin position="1"/>
        <end position="34"/>
    </location>
</feature>
<proteinExistence type="predicted"/>
<evidence type="ECO:0000256" key="5">
    <source>
        <dbReference type="ARBA" id="ARBA00023242"/>
    </source>
</evidence>
<evidence type="ECO:0000259" key="8">
    <source>
        <dbReference type="PROSITE" id="PS50157"/>
    </source>
</evidence>
<comment type="subcellular location">
    <subcellularLocation>
        <location evidence="1">Nucleus</location>
    </subcellularLocation>
</comment>
<dbReference type="PROSITE" id="PS50157">
    <property type="entry name" value="ZINC_FINGER_C2H2_2"/>
    <property type="match status" value="1"/>
</dbReference>